<evidence type="ECO:0000259" key="6">
    <source>
        <dbReference type="PROSITE" id="PS50027"/>
    </source>
</evidence>
<dbReference type="Gene3D" id="3.30.60.30">
    <property type="match status" value="8"/>
</dbReference>
<dbReference type="Pfam" id="PF07648">
    <property type="entry name" value="Kazal_2"/>
    <property type="match status" value="8"/>
</dbReference>
<dbReference type="SUPFAM" id="SSF100895">
    <property type="entry name" value="Kazal-type serine protease inhibitors"/>
    <property type="match status" value="8"/>
</dbReference>
<dbReference type="CDD" id="cd00104">
    <property type="entry name" value="KAZAL_FS"/>
    <property type="match status" value="8"/>
</dbReference>
<dbReference type="PROSITE" id="PS51465">
    <property type="entry name" value="KAZAL_2"/>
    <property type="match status" value="7"/>
</dbReference>
<evidence type="ECO:0000313" key="8">
    <source>
        <dbReference type="EMBL" id="GMR36101.1"/>
    </source>
</evidence>
<feature type="disulfide bond" evidence="4">
    <location>
        <begin position="754"/>
        <end position="763"/>
    </location>
</feature>
<dbReference type="SMART" id="SM00280">
    <property type="entry name" value="KAZAL"/>
    <property type="match status" value="8"/>
</dbReference>
<feature type="domain" description="Kazal-like" evidence="7">
    <location>
        <begin position="508"/>
        <end position="562"/>
    </location>
</feature>
<dbReference type="PROSITE" id="PS50027">
    <property type="entry name" value="EGF_LAM_2"/>
    <property type="match status" value="1"/>
</dbReference>
<dbReference type="Pfam" id="PF00053">
    <property type="entry name" value="EGF_laminin"/>
    <property type="match status" value="2"/>
</dbReference>
<reference evidence="9" key="1">
    <citation type="submission" date="2022-10" db="EMBL/GenBank/DDBJ databases">
        <title>Genome assembly of Pristionchus species.</title>
        <authorList>
            <person name="Yoshida K."/>
            <person name="Sommer R.J."/>
        </authorList>
    </citation>
    <scope>NUCLEOTIDE SEQUENCE [LARGE SCALE GENOMIC DNA]</scope>
    <source>
        <strain evidence="9">RS5460</strain>
    </source>
</reference>
<feature type="domain" description="Kazal-like" evidence="7">
    <location>
        <begin position="443"/>
        <end position="490"/>
    </location>
</feature>
<protein>
    <recommendedName>
        <fullName evidence="10">Agrin</fullName>
    </recommendedName>
</protein>
<feature type="chain" id="PRO_5042821379" description="Agrin" evidence="5">
    <location>
        <begin position="23"/>
        <end position="1173"/>
    </location>
</feature>
<dbReference type="PANTHER" id="PTHR10913">
    <property type="entry name" value="FOLLISTATIN-RELATED"/>
    <property type="match status" value="1"/>
</dbReference>
<feature type="domain" description="Laminin EGF-like" evidence="6">
    <location>
        <begin position="734"/>
        <end position="785"/>
    </location>
</feature>
<comment type="caution">
    <text evidence="4">Lacks conserved residue(s) required for the propagation of feature annotation.</text>
</comment>
<dbReference type="Gene3D" id="2.170.300.10">
    <property type="entry name" value="Tie2 ligand-binding domain superfamily"/>
    <property type="match status" value="1"/>
</dbReference>
<dbReference type="Proteomes" id="UP001328107">
    <property type="component" value="Unassembled WGS sequence"/>
</dbReference>
<feature type="disulfide bond" evidence="4">
    <location>
        <begin position="734"/>
        <end position="746"/>
    </location>
</feature>
<evidence type="ECO:0000256" key="5">
    <source>
        <dbReference type="SAM" id="SignalP"/>
    </source>
</evidence>
<feature type="domain" description="Kazal-like" evidence="7">
    <location>
        <begin position="271"/>
        <end position="321"/>
    </location>
</feature>
<sequence>MRLLALLVLWYQLVALVPLVVARRRGCGHVSRRIINDTLHSWPIVLSGVVLSRRKDKSDAKQETVQLDVKRVYSGREYVDGGGEIDIHGFTKDIPCSSFGRGSVRVFPLTVTGNHLYLAAAPLRVSLHSLDLLHYLSTGRPIRKRRTAKPTVCETKRCPFGSRCSHPTGSCDCRSSCRRALFSQPVCGTDHVTYASLCHLSVRACVVRSKDRVLRVPEFAPPSDRFDPSLRVLHYGECRKRNPCDELRCGPGEECIASEKEGVLSALCVCPSHCVSYGDSVDSSPVCSSDGDDYPSLCKLRVAACQTKQNITLKFFGKCDPCSSISCQPGTVCKVEEGTRKATCRCSKQCTFEDEPVCATDGKTYQNECLMGVEACRTDRELAVYRKGPCGENTPCTALRCHWGKSCVIDVQKIIGKAELQGMASQSAGEGDSLVVKDVGRCECVQSCPQVMRPVCGADDRTYDSECELLREACVHRRRNHVKHQGACGHGLCSSFPCPPPQICRLSPDRTPICACPECPDEYSPVCASDGRTYANECKMRAASCVHGGDALFVRYNDECAGCSELKCSHLYTECISDLKGTATCQCPVCPLANTTMQREAVCGTNGVTYSSLCHLQAASCRTGVFIAAAFSGKCDSCATVECGYGEECRGGKCECAYECDEDDTDSNRVTPRSGHEEVCGSDGIIYPSRCRLALSACKRKSPISVVPLLHCHSAMAERRKESKEGAVGLKEDCGCNPIGAYGSACDREGQCRCRPGVGGKICDHCSPGFWGIHLIAKGRTSCTPCGCSVFGSSRSDCEQSSGVCECMPGVCGERCTSCIADDHILTSRGCVPKEERMEGEVPCNVEPCVHGAECRSGRCVCPLANHSLLSACDHHFAPLGGGVASTMPVCGSDGRSYDNACHLERHACLRQLDLVPISLGLCSESDPPSTTTAATAKKMTTSSLPPTVTPSPPSVGRISVELGTSPPQITLGSLCEDDSDCKEIVHSTCLVRSSGRGSCECSMEARQQGEECVPIVIDSIDRRLEGGLSWRRKTTIRPNVSITFSPSSSDGILLHVQSVDRTRDFSISAEMGKLIVKLDGERIEIENELPRDTPTSISILFHSRSIHIQMGSERITRKAKERSEIAQSVQFGAFPEGDSSLGGCLLSAALNGDPVKRDDLEGDEVSGHQRFS</sequence>
<evidence type="ECO:0000256" key="3">
    <source>
        <dbReference type="ARBA" id="ARBA00023157"/>
    </source>
</evidence>
<name>A0AAN4ZBN5_9BILA</name>
<keyword evidence="1" id="KW-0646">Protease inhibitor</keyword>
<feature type="domain" description="Kazal-like" evidence="7">
    <location>
        <begin position="345"/>
        <end position="392"/>
    </location>
</feature>
<organism evidence="8 9">
    <name type="scientific">Pristionchus mayeri</name>
    <dbReference type="NCBI Taxonomy" id="1317129"/>
    <lineage>
        <taxon>Eukaryota</taxon>
        <taxon>Metazoa</taxon>
        <taxon>Ecdysozoa</taxon>
        <taxon>Nematoda</taxon>
        <taxon>Chromadorea</taxon>
        <taxon>Rhabditida</taxon>
        <taxon>Rhabditina</taxon>
        <taxon>Diplogasteromorpha</taxon>
        <taxon>Diplogasteroidea</taxon>
        <taxon>Neodiplogasteridae</taxon>
        <taxon>Pristionchus</taxon>
    </lineage>
</organism>
<evidence type="ECO:0000313" key="9">
    <source>
        <dbReference type="Proteomes" id="UP001328107"/>
    </source>
</evidence>
<dbReference type="Gene3D" id="2.60.120.200">
    <property type="match status" value="1"/>
</dbReference>
<feature type="domain" description="Kazal-like" evidence="7">
    <location>
        <begin position="861"/>
        <end position="925"/>
    </location>
</feature>
<feature type="domain" description="Kazal-like" evidence="7">
    <location>
        <begin position="159"/>
        <end position="240"/>
    </location>
</feature>
<feature type="domain" description="Kazal-like" evidence="7">
    <location>
        <begin position="579"/>
        <end position="637"/>
    </location>
</feature>
<dbReference type="SMART" id="SM00274">
    <property type="entry name" value="FOLN"/>
    <property type="match status" value="6"/>
</dbReference>
<keyword evidence="4" id="KW-0424">Laminin EGF-like domain</keyword>
<dbReference type="InterPro" id="IPR002350">
    <property type="entry name" value="Kazal_dom"/>
</dbReference>
<proteinExistence type="predicted"/>
<dbReference type="GO" id="GO:0005576">
    <property type="term" value="C:extracellular region"/>
    <property type="evidence" value="ECO:0007669"/>
    <property type="project" value="TreeGrafter"/>
</dbReference>
<dbReference type="InterPro" id="IPR003645">
    <property type="entry name" value="Fol_N"/>
</dbReference>
<dbReference type="InterPro" id="IPR002049">
    <property type="entry name" value="LE_dom"/>
</dbReference>
<dbReference type="GO" id="GO:0030154">
    <property type="term" value="P:cell differentiation"/>
    <property type="evidence" value="ECO:0007669"/>
    <property type="project" value="TreeGrafter"/>
</dbReference>
<comment type="caution">
    <text evidence="8">The sequence shown here is derived from an EMBL/GenBank/DDBJ whole genome shotgun (WGS) entry which is preliminary data.</text>
</comment>
<evidence type="ECO:0008006" key="10">
    <source>
        <dbReference type="Google" id="ProtNLM"/>
    </source>
</evidence>
<accession>A0AAN4ZBN5</accession>
<dbReference type="FunFam" id="3.30.60.30:FF:000040">
    <property type="entry name" value="Agrin, putative"/>
    <property type="match status" value="1"/>
</dbReference>
<dbReference type="CDD" id="cd00055">
    <property type="entry name" value="EGF_Lam"/>
    <property type="match status" value="2"/>
</dbReference>
<keyword evidence="2" id="KW-0722">Serine protease inhibitor</keyword>
<keyword evidence="3 4" id="KW-1015">Disulfide bond</keyword>
<evidence type="ECO:0000256" key="4">
    <source>
        <dbReference type="PROSITE-ProRule" id="PRU00460"/>
    </source>
</evidence>
<dbReference type="SUPFAM" id="SSF57196">
    <property type="entry name" value="EGF/Laminin"/>
    <property type="match status" value="1"/>
</dbReference>
<keyword evidence="5" id="KW-0732">Signal</keyword>
<dbReference type="InterPro" id="IPR036058">
    <property type="entry name" value="Kazal_dom_sf"/>
</dbReference>
<dbReference type="SMART" id="SM00180">
    <property type="entry name" value="EGF_Lam"/>
    <property type="match status" value="2"/>
</dbReference>
<dbReference type="PRINTS" id="PR00011">
    <property type="entry name" value="EGFLAMININ"/>
</dbReference>
<feature type="signal peptide" evidence="5">
    <location>
        <begin position="1"/>
        <end position="22"/>
    </location>
</feature>
<dbReference type="AlphaFoldDB" id="A0AAN4ZBN5"/>
<dbReference type="Gene3D" id="2.40.50.120">
    <property type="match status" value="1"/>
</dbReference>
<dbReference type="InterPro" id="IPR050653">
    <property type="entry name" value="Prot_Inhib_GrowthFact_Antg"/>
</dbReference>
<gene>
    <name evidence="8" type="ORF">PMAYCL1PPCAC_06296</name>
</gene>
<dbReference type="PANTHER" id="PTHR10913:SF45">
    <property type="entry name" value="FOLLISTATIN, ISOFORM A-RELATED"/>
    <property type="match status" value="1"/>
</dbReference>
<keyword evidence="9" id="KW-1185">Reference proteome</keyword>
<dbReference type="FunFam" id="3.30.60.30:FF:000024">
    <property type="entry name" value="Transmembrane agrin"/>
    <property type="match status" value="1"/>
</dbReference>
<evidence type="ECO:0000256" key="1">
    <source>
        <dbReference type="ARBA" id="ARBA00022690"/>
    </source>
</evidence>
<evidence type="ECO:0000256" key="2">
    <source>
        <dbReference type="ARBA" id="ARBA00022900"/>
    </source>
</evidence>
<dbReference type="PROSITE" id="PS01248">
    <property type="entry name" value="EGF_LAM_1"/>
    <property type="match status" value="1"/>
</dbReference>
<dbReference type="InterPro" id="IPR008993">
    <property type="entry name" value="TIMP-like_OB-fold"/>
</dbReference>
<dbReference type="EMBL" id="BTRK01000002">
    <property type="protein sequence ID" value="GMR36101.1"/>
    <property type="molecule type" value="Genomic_DNA"/>
</dbReference>
<evidence type="ECO:0000259" key="7">
    <source>
        <dbReference type="PROSITE" id="PS51465"/>
    </source>
</evidence>